<keyword evidence="3" id="KW-1185">Reference proteome</keyword>
<dbReference type="AlphaFoldDB" id="A0AA39V4D5"/>
<sequence>MAIAGLIIGMLGLAVYSTFNAEHGIRAVMVHPSISTYAPSFTVVFTDLRCDILDWKIHSVLCMKRPGIQVDTH</sequence>
<evidence type="ECO:0000313" key="2">
    <source>
        <dbReference type="EMBL" id="KAK0505140.1"/>
    </source>
</evidence>
<name>A0AA39V4D5_9AGAR</name>
<reference evidence="2" key="1">
    <citation type="submission" date="2023-06" db="EMBL/GenBank/DDBJ databases">
        <authorList>
            <consortium name="Lawrence Berkeley National Laboratory"/>
            <person name="Ahrendt S."/>
            <person name="Sahu N."/>
            <person name="Indic B."/>
            <person name="Wong-Bajracharya J."/>
            <person name="Merenyi Z."/>
            <person name="Ke H.-M."/>
            <person name="Monk M."/>
            <person name="Kocsube S."/>
            <person name="Drula E."/>
            <person name="Lipzen A."/>
            <person name="Balint B."/>
            <person name="Henrissat B."/>
            <person name="Andreopoulos B."/>
            <person name="Martin F.M."/>
            <person name="Harder C.B."/>
            <person name="Rigling D."/>
            <person name="Ford K.L."/>
            <person name="Foster G.D."/>
            <person name="Pangilinan J."/>
            <person name="Papanicolaou A."/>
            <person name="Barry K."/>
            <person name="LaButti K."/>
            <person name="Viragh M."/>
            <person name="Koriabine M."/>
            <person name="Yan M."/>
            <person name="Riley R."/>
            <person name="Champramary S."/>
            <person name="Plett K.L."/>
            <person name="Tsai I.J."/>
            <person name="Slot J."/>
            <person name="Sipos G."/>
            <person name="Plett J."/>
            <person name="Nagy L.G."/>
            <person name="Grigoriev I.V."/>
        </authorList>
    </citation>
    <scope>NUCLEOTIDE SEQUENCE</scope>
    <source>
        <strain evidence="2">HWK02</strain>
    </source>
</reference>
<keyword evidence="1" id="KW-0732">Signal</keyword>
<feature type="signal peptide" evidence="1">
    <location>
        <begin position="1"/>
        <end position="17"/>
    </location>
</feature>
<dbReference type="EMBL" id="JAUEPU010000002">
    <property type="protein sequence ID" value="KAK0505140.1"/>
    <property type="molecule type" value="Genomic_DNA"/>
</dbReference>
<feature type="chain" id="PRO_5041459483" evidence="1">
    <location>
        <begin position="18"/>
        <end position="73"/>
    </location>
</feature>
<gene>
    <name evidence="2" type="ORF">EDD18DRAFT_1127882</name>
</gene>
<evidence type="ECO:0000256" key="1">
    <source>
        <dbReference type="SAM" id="SignalP"/>
    </source>
</evidence>
<protein>
    <submittedName>
        <fullName evidence="2">Uncharacterized protein</fullName>
    </submittedName>
</protein>
<organism evidence="2 3">
    <name type="scientific">Armillaria luteobubalina</name>
    <dbReference type="NCBI Taxonomy" id="153913"/>
    <lineage>
        <taxon>Eukaryota</taxon>
        <taxon>Fungi</taxon>
        <taxon>Dikarya</taxon>
        <taxon>Basidiomycota</taxon>
        <taxon>Agaricomycotina</taxon>
        <taxon>Agaricomycetes</taxon>
        <taxon>Agaricomycetidae</taxon>
        <taxon>Agaricales</taxon>
        <taxon>Marasmiineae</taxon>
        <taxon>Physalacriaceae</taxon>
        <taxon>Armillaria</taxon>
    </lineage>
</organism>
<proteinExistence type="predicted"/>
<comment type="caution">
    <text evidence="2">The sequence shown here is derived from an EMBL/GenBank/DDBJ whole genome shotgun (WGS) entry which is preliminary data.</text>
</comment>
<evidence type="ECO:0000313" key="3">
    <source>
        <dbReference type="Proteomes" id="UP001175228"/>
    </source>
</evidence>
<accession>A0AA39V4D5</accession>
<dbReference type="Proteomes" id="UP001175228">
    <property type="component" value="Unassembled WGS sequence"/>
</dbReference>